<gene>
    <name evidence="1" type="primary">higB_2</name>
    <name evidence="1" type="ORF">NCTC8105_04365</name>
</gene>
<protein>
    <submittedName>
        <fullName evidence="1">mRNA interferase HigB</fullName>
        <ecNumber evidence="1">3.1.-.-</ecNumber>
    </submittedName>
</protein>
<dbReference type="InterPro" id="IPR018669">
    <property type="entry name" value="Toxin_HigB"/>
</dbReference>
<dbReference type="GeneID" id="56893457"/>
<dbReference type="RefSeq" id="WP_043489169.1">
    <property type="nucleotide sequence ID" value="NZ_CALJTU010000070.1"/>
</dbReference>
<dbReference type="GO" id="GO:0004519">
    <property type="term" value="F:endonuclease activity"/>
    <property type="evidence" value="ECO:0007669"/>
    <property type="project" value="InterPro"/>
</dbReference>
<proteinExistence type="predicted"/>
<dbReference type="GO" id="GO:0110001">
    <property type="term" value="C:toxin-antitoxin complex"/>
    <property type="evidence" value="ECO:0007669"/>
    <property type="project" value="InterPro"/>
</dbReference>
<dbReference type="EC" id="3.1.-.-" evidence="1"/>
<dbReference type="Proteomes" id="UP000254821">
    <property type="component" value="Unassembled WGS sequence"/>
</dbReference>
<evidence type="ECO:0000313" key="1">
    <source>
        <dbReference type="EMBL" id="STQ82156.1"/>
    </source>
</evidence>
<name>A0A377PNS5_HAFAL</name>
<dbReference type="Pfam" id="PF09907">
    <property type="entry name" value="HigB_toxin"/>
    <property type="match status" value="1"/>
</dbReference>
<dbReference type="EMBL" id="UGHP01000001">
    <property type="protein sequence ID" value="STQ82156.1"/>
    <property type="molecule type" value="Genomic_DNA"/>
</dbReference>
<dbReference type="GO" id="GO:0003723">
    <property type="term" value="F:RNA binding"/>
    <property type="evidence" value="ECO:0007669"/>
    <property type="project" value="InterPro"/>
</dbReference>
<evidence type="ECO:0000313" key="2">
    <source>
        <dbReference type="Proteomes" id="UP000254821"/>
    </source>
</evidence>
<reference evidence="1 2" key="1">
    <citation type="submission" date="2018-06" db="EMBL/GenBank/DDBJ databases">
        <authorList>
            <consortium name="Pathogen Informatics"/>
            <person name="Doyle S."/>
        </authorList>
    </citation>
    <scope>NUCLEOTIDE SEQUENCE [LARGE SCALE GENOMIC DNA]</scope>
    <source>
        <strain evidence="1 2">NCTC8105</strain>
    </source>
</reference>
<sequence length="103" mass="12468">MHIISRDPFEDAARKYPNDAASLIAAYRLLKENEFESPAELRKLFPNLDNFKYRNKWWVINIGGNNLRMISYINFVNQRFYVKHIVTHAEYDKLTRQYREIKE</sequence>
<keyword evidence="1" id="KW-0378">Hydrolase</keyword>
<organism evidence="1 2">
    <name type="scientific">Hafnia alvei</name>
    <dbReference type="NCBI Taxonomy" id="569"/>
    <lineage>
        <taxon>Bacteria</taxon>
        <taxon>Pseudomonadati</taxon>
        <taxon>Pseudomonadota</taxon>
        <taxon>Gammaproteobacteria</taxon>
        <taxon>Enterobacterales</taxon>
        <taxon>Hafniaceae</taxon>
        <taxon>Hafnia</taxon>
    </lineage>
</organism>
<dbReference type="AlphaFoldDB" id="A0A377PNS5"/>
<dbReference type="GO" id="GO:0016787">
    <property type="term" value="F:hydrolase activity"/>
    <property type="evidence" value="ECO:0007669"/>
    <property type="project" value="UniProtKB-KW"/>
</dbReference>
<accession>A0A377PNS5</accession>